<reference evidence="3 4" key="1">
    <citation type="submission" date="2020-04" db="EMBL/GenBank/DDBJ databases">
        <authorList>
            <person name="De Canck E."/>
        </authorList>
    </citation>
    <scope>NUCLEOTIDE SEQUENCE [LARGE SCALE GENOMIC DNA]</scope>
    <source>
        <strain evidence="3 4">LMG 28138</strain>
    </source>
</reference>
<name>A0A6S7AV01_9BURK</name>
<keyword evidence="4" id="KW-1185">Reference proteome</keyword>
<protein>
    <recommendedName>
        <fullName evidence="2">Glycoside-hydrolase family GH114 TIM-barrel domain-containing protein</fullName>
    </recommendedName>
</protein>
<feature type="domain" description="Glycoside-hydrolase family GH114 TIM-barrel" evidence="2">
    <location>
        <begin position="130"/>
        <end position="377"/>
    </location>
</feature>
<evidence type="ECO:0000313" key="3">
    <source>
        <dbReference type="EMBL" id="CAB3778662.1"/>
    </source>
</evidence>
<gene>
    <name evidence="3" type="ORF">LMG28138_00546</name>
</gene>
<dbReference type="Gene3D" id="3.20.20.70">
    <property type="entry name" value="Aldolase class I"/>
    <property type="match status" value="1"/>
</dbReference>
<sequence length="390" mass="41371">MQKQPFGRGARRDEPHVGVKKRGGLSGSDLVWLRPMAETIGHATKRRMQILTKALLGGVLACTFAACGGGGGGSDASTNGLDSNKSTTVTPLPAPAPAAASTPVLDAARDFAGAPWMSYYNAESGMGSVTQAASTFRVMDLDLDPGIGNFTPADVAALKANGQNVVLSYLNVGSCENFRTYWSKVPAGFVSCMANTAAQAGTYQGYRNETWMNLSNPDYQHLIVDYVAPRLVAQGTDGFYLDNMEIVEHGTATTNGPCDAACAQGGLDLVRLLRAKYPSLVIVMQNATSDVTRLGRTGGVAFASLLDGIAHEEVYAPSYDASAERELLAWQSMKLAPNGHALWIATLDYVGDCTQTAKAQAVYRRSRAHGFVPYASDASAGQNVICYWGF</sequence>
<dbReference type="PRINTS" id="PR01545">
    <property type="entry name" value="THEMAYE10DUF"/>
</dbReference>
<dbReference type="SUPFAM" id="SSF51445">
    <property type="entry name" value="(Trans)glycosidases"/>
    <property type="match status" value="1"/>
</dbReference>
<evidence type="ECO:0000259" key="2">
    <source>
        <dbReference type="Pfam" id="PF03537"/>
    </source>
</evidence>
<dbReference type="Pfam" id="PF03537">
    <property type="entry name" value="Glyco_hydro_114"/>
    <property type="match status" value="1"/>
</dbReference>
<dbReference type="InterPro" id="IPR016062">
    <property type="entry name" value="TM1410-rel"/>
</dbReference>
<dbReference type="InterPro" id="IPR004352">
    <property type="entry name" value="GH114_TIM-barrel"/>
</dbReference>
<dbReference type="PANTHER" id="PTHR35882:SF2">
    <property type="entry name" value="PELA"/>
    <property type="match status" value="1"/>
</dbReference>
<dbReference type="RefSeq" id="WP_246256935.1">
    <property type="nucleotide sequence ID" value="NZ_CADIKM010000002.1"/>
</dbReference>
<proteinExistence type="predicted"/>
<dbReference type="InterPro" id="IPR013785">
    <property type="entry name" value="Aldolase_TIM"/>
</dbReference>
<evidence type="ECO:0000313" key="4">
    <source>
        <dbReference type="Proteomes" id="UP000494115"/>
    </source>
</evidence>
<dbReference type="Proteomes" id="UP000494115">
    <property type="component" value="Unassembled WGS sequence"/>
</dbReference>
<accession>A0A6S7AV01</accession>
<dbReference type="InterPro" id="IPR017853">
    <property type="entry name" value="GH"/>
</dbReference>
<dbReference type="AlphaFoldDB" id="A0A6S7AV01"/>
<dbReference type="EMBL" id="CADIKM010000002">
    <property type="protein sequence ID" value="CAB3778662.1"/>
    <property type="molecule type" value="Genomic_DNA"/>
</dbReference>
<feature type="region of interest" description="Disordered" evidence="1">
    <location>
        <begin position="1"/>
        <end position="24"/>
    </location>
</feature>
<dbReference type="PANTHER" id="PTHR35882">
    <property type="entry name" value="PELA"/>
    <property type="match status" value="1"/>
</dbReference>
<organism evidence="3 4">
    <name type="scientific">Pararobbsia alpina</name>
    <dbReference type="NCBI Taxonomy" id="621374"/>
    <lineage>
        <taxon>Bacteria</taxon>
        <taxon>Pseudomonadati</taxon>
        <taxon>Pseudomonadota</taxon>
        <taxon>Betaproteobacteria</taxon>
        <taxon>Burkholderiales</taxon>
        <taxon>Burkholderiaceae</taxon>
        <taxon>Pararobbsia</taxon>
    </lineage>
</organism>
<evidence type="ECO:0000256" key="1">
    <source>
        <dbReference type="SAM" id="MobiDB-lite"/>
    </source>
</evidence>